<dbReference type="InterPro" id="IPR008493">
    <property type="entry name" value="Hikeshi-like_N"/>
</dbReference>
<protein>
    <recommendedName>
        <fullName evidence="6">Hikeshi-like domain-containing protein</fullName>
    </recommendedName>
</protein>
<dbReference type="Proteomes" id="UP001214603">
    <property type="component" value="Chromosome 5"/>
</dbReference>
<evidence type="ECO:0000313" key="4">
    <source>
        <dbReference type="EMBL" id="WFD03686.1"/>
    </source>
</evidence>
<proteinExistence type="inferred from homology"/>
<dbReference type="PANTHER" id="PTHR12925">
    <property type="entry name" value="HIKESHI FAMILY MEMBER"/>
    <property type="match status" value="1"/>
</dbReference>
<dbReference type="InterPro" id="IPR031318">
    <property type="entry name" value="OPI10"/>
</dbReference>
<gene>
    <name evidence="4" type="ORF">MOBT1_002380</name>
</gene>
<name>A0AAF0E1I8_9BASI</name>
<dbReference type="GO" id="GO:0005634">
    <property type="term" value="C:nucleus"/>
    <property type="evidence" value="ECO:0007669"/>
    <property type="project" value="TreeGrafter"/>
</dbReference>
<evidence type="ECO:0000259" key="3">
    <source>
        <dbReference type="Pfam" id="PF21057"/>
    </source>
</evidence>
<evidence type="ECO:0000313" key="5">
    <source>
        <dbReference type="Proteomes" id="UP001214603"/>
    </source>
</evidence>
<keyword evidence="5" id="KW-1185">Reference proteome</keyword>
<dbReference type="GO" id="GO:0005829">
    <property type="term" value="C:cytosol"/>
    <property type="evidence" value="ECO:0007669"/>
    <property type="project" value="TreeGrafter"/>
</dbReference>
<organism evidence="4 5">
    <name type="scientific">Malassezia obtusa</name>
    <dbReference type="NCBI Taxonomy" id="76774"/>
    <lineage>
        <taxon>Eukaryota</taxon>
        <taxon>Fungi</taxon>
        <taxon>Dikarya</taxon>
        <taxon>Basidiomycota</taxon>
        <taxon>Ustilaginomycotina</taxon>
        <taxon>Malasseziomycetes</taxon>
        <taxon>Malasseziales</taxon>
        <taxon>Malasseziaceae</taxon>
        <taxon>Malassezia</taxon>
    </lineage>
</organism>
<dbReference type="GO" id="GO:0061608">
    <property type="term" value="F:nuclear import signal receptor activity"/>
    <property type="evidence" value="ECO:0007669"/>
    <property type="project" value="TreeGrafter"/>
</dbReference>
<evidence type="ECO:0008006" key="6">
    <source>
        <dbReference type="Google" id="ProtNLM"/>
    </source>
</evidence>
<accession>A0AAF0E1I8</accession>
<dbReference type="Pfam" id="PF05603">
    <property type="entry name" value="Hikeshi-like_N"/>
    <property type="match status" value="1"/>
</dbReference>
<dbReference type="InterPro" id="IPR048364">
    <property type="entry name" value="Hikeshi-like_C"/>
</dbReference>
<dbReference type="PANTHER" id="PTHR12925:SF0">
    <property type="entry name" value="PROTEIN HIKESHI"/>
    <property type="match status" value="1"/>
</dbReference>
<evidence type="ECO:0000259" key="2">
    <source>
        <dbReference type="Pfam" id="PF05603"/>
    </source>
</evidence>
<feature type="domain" description="Hikeshi-like C-terminal" evidence="3">
    <location>
        <begin position="155"/>
        <end position="198"/>
    </location>
</feature>
<dbReference type="Pfam" id="PF21057">
    <property type="entry name" value="Hikeshi-like_C"/>
    <property type="match status" value="1"/>
</dbReference>
<sequence length="205" mass="22028">MFSCVVAGRLPLPPPQQIDATHAVFSLENAEQINHLVVFMTGEQAFPDGYGATVHLMWPQVGSAAPHWQLLGCLQNTKPSAIFRVRDPKREASAAPVTATLGISVETLDEVERQMQALGASKPAPNAMVLAKGGREAQLTDAAQLAAPIGTCTAHAAQNIFTYLSSFAPESAPQAVPLLQRWLDQFQRKLQTQGLGFLLRSEGDS</sequence>
<dbReference type="AlphaFoldDB" id="A0AAF0E1I8"/>
<comment type="similarity">
    <text evidence="1">Belongs to the OPI10 family.</text>
</comment>
<dbReference type="EMBL" id="CP119938">
    <property type="protein sequence ID" value="WFD03686.1"/>
    <property type="molecule type" value="Genomic_DNA"/>
</dbReference>
<reference evidence="4" key="1">
    <citation type="submission" date="2023-03" db="EMBL/GenBank/DDBJ databases">
        <title>Mating type loci evolution in Malassezia.</title>
        <authorList>
            <person name="Coelho M.A."/>
        </authorList>
    </citation>
    <scope>NUCLEOTIDE SEQUENCE</scope>
    <source>
        <strain evidence="4">CBS 7876</strain>
    </source>
</reference>
<dbReference type="GO" id="GO:0006606">
    <property type="term" value="P:protein import into nucleus"/>
    <property type="evidence" value="ECO:0007669"/>
    <property type="project" value="TreeGrafter"/>
</dbReference>
<evidence type="ECO:0000256" key="1">
    <source>
        <dbReference type="ARBA" id="ARBA00006623"/>
    </source>
</evidence>
<feature type="domain" description="Hikeshi-like N-terminal" evidence="2">
    <location>
        <begin position="5"/>
        <end position="121"/>
    </location>
</feature>